<reference evidence="1 2" key="1">
    <citation type="journal article" date="2013" name="BMC Microbiol.">
        <title>Identification of the type II cytochrome c maturation pathway in anammox bacteria by comparative genomics.</title>
        <authorList>
            <person name="Ferousi C."/>
            <person name="Speth D.R."/>
            <person name="Reimann J."/>
            <person name="Op den Camp H.J."/>
            <person name="Allen J.W."/>
            <person name="Keltjens J.T."/>
            <person name="Jetten M.S."/>
        </authorList>
    </citation>
    <scope>NUCLEOTIDE SEQUENCE [LARGE SCALE GENOMIC DNA]</scope>
    <source>
        <strain evidence="1">RU1</strain>
    </source>
</reference>
<dbReference type="GO" id="GO:0016075">
    <property type="term" value="P:rRNA catabolic process"/>
    <property type="evidence" value="ECO:0007669"/>
    <property type="project" value="TreeGrafter"/>
</dbReference>
<evidence type="ECO:0000313" key="2">
    <source>
        <dbReference type="Proteomes" id="UP000034954"/>
    </source>
</evidence>
<gene>
    <name evidence="1" type="ORF">BROFUL_02099</name>
</gene>
<dbReference type="GO" id="GO:0006402">
    <property type="term" value="P:mRNA catabolic process"/>
    <property type="evidence" value="ECO:0007669"/>
    <property type="project" value="TreeGrafter"/>
</dbReference>
<protein>
    <recommendedName>
        <fullName evidence="3">Type II toxin-antitoxin system PemK/MazF family toxin</fullName>
    </recommendedName>
</protein>
<dbReference type="InterPro" id="IPR011067">
    <property type="entry name" value="Plasmid_toxin/cell-grow_inhib"/>
</dbReference>
<keyword evidence="2" id="KW-1185">Reference proteome</keyword>
<name>A0A0M2UUB6_9BACT</name>
<dbReference type="GO" id="GO:0003677">
    <property type="term" value="F:DNA binding"/>
    <property type="evidence" value="ECO:0007669"/>
    <property type="project" value="InterPro"/>
</dbReference>
<proteinExistence type="predicted"/>
<dbReference type="Pfam" id="PF02452">
    <property type="entry name" value="PemK_toxin"/>
    <property type="match status" value="1"/>
</dbReference>
<evidence type="ECO:0008006" key="3">
    <source>
        <dbReference type="Google" id="ProtNLM"/>
    </source>
</evidence>
<dbReference type="PANTHER" id="PTHR33988:SF2">
    <property type="entry name" value="ENDORIBONUCLEASE MAZF"/>
    <property type="match status" value="1"/>
</dbReference>
<dbReference type="GO" id="GO:0004521">
    <property type="term" value="F:RNA endonuclease activity"/>
    <property type="evidence" value="ECO:0007669"/>
    <property type="project" value="TreeGrafter"/>
</dbReference>
<dbReference type="PANTHER" id="PTHR33988">
    <property type="entry name" value="ENDORIBONUCLEASE MAZF-RELATED"/>
    <property type="match status" value="1"/>
</dbReference>
<dbReference type="EMBL" id="LAQJ01000210">
    <property type="protein sequence ID" value="KKO19190.1"/>
    <property type="molecule type" value="Genomic_DNA"/>
</dbReference>
<dbReference type="AlphaFoldDB" id="A0A0M2UUB6"/>
<evidence type="ECO:0000313" key="1">
    <source>
        <dbReference type="EMBL" id="KKO19190.1"/>
    </source>
</evidence>
<accession>A0A0M2UUB6</accession>
<organism evidence="1 2">
    <name type="scientific">Candidatus Brocadia fulgida</name>
    <dbReference type="NCBI Taxonomy" id="380242"/>
    <lineage>
        <taxon>Bacteria</taxon>
        <taxon>Pseudomonadati</taxon>
        <taxon>Planctomycetota</taxon>
        <taxon>Candidatus Brocadiia</taxon>
        <taxon>Candidatus Brocadiales</taxon>
        <taxon>Candidatus Brocadiaceae</taxon>
        <taxon>Candidatus Brocadia</taxon>
    </lineage>
</organism>
<dbReference type="InterPro" id="IPR003477">
    <property type="entry name" value="PemK-like"/>
</dbReference>
<dbReference type="SUPFAM" id="SSF50118">
    <property type="entry name" value="Cell growth inhibitor/plasmid maintenance toxic component"/>
    <property type="match status" value="1"/>
</dbReference>
<dbReference type="Gene3D" id="2.30.30.110">
    <property type="match status" value="1"/>
</dbReference>
<sequence length="121" mass="13380">MITFNKGDVILIPFPFTDLSATKQRPAVIISSDQFNNNHKDVIVMAITSQVPSQIPEDEYLLSSTDLKTSGLPKKSIIKLGKVVTINQSLIIKKLGKIPNQTVTSILNQFNLSIVRHQPVP</sequence>
<comment type="caution">
    <text evidence="1">The sequence shown here is derived from an EMBL/GenBank/DDBJ whole genome shotgun (WGS) entry which is preliminary data.</text>
</comment>
<dbReference type="Proteomes" id="UP000034954">
    <property type="component" value="Unassembled WGS sequence"/>
</dbReference>